<evidence type="ECO:0000313" key="2">
    <source>
        <dbReference type="Proteomes" id="UP001175226"/>
    </source>
</evidence>
<feature type="non-terminal residue" evidence="1">
    <location>
        <position position="1"/>
    </location>
</feature>
<reference evidence="1" key="1">
    <citation type="submission" date="2023-06" db="EMBL/GenBank/DDBJ databases">
        <authorList>
            <consortium name="Lawrence Berkeley National Laboratory"/>
            <person name="Ahrendt S."/>
            <person name="Sahu N."/>
            <person name="Indic B."/>
            <person name="Wong-Bajracharya J."/>
            <person name="Merenyi Z."/>
            <person name="Ke H.-M."/>
            <person name="Monk M."/>
            <person name="Kocsube S."/>
            <person name="Drula E."/>
            <person name="Lipzen A."/>
            <person name="Balint B."/>
            <person name="Henrissat B."/>
            <person name="Andreopoulos B."/>
            <person name="Martin F.M."/>
            <person name="Harder C.B."/>
            <person name="Rigling D."/>
            <person name="Ford K.L."/>
            <person name="Foster G.D."/>
            <person name="Pangilinan J."/>
            <person name="Papanicolaou A."/>
            <person name="Barry K."/>
            <person name="LaButti K."/>
            <person name="Viragh M."/>
            <person name="Koriabine M."/>
            <person name="Yan M."/>
            <person name="Riley R."/>
            <person name="Champramary S."/>
            <person name="Plett K.L."/>
            <person name="Tsai I.J."/>
            <person name="Slot J."/>
            <person name="Sipos G."/>
            <person name="Plett J."/>
            <person name="Nagy L.G."/>
            <person name="Grigoriev I.V."/>
        </authorList>
    </citation>
    <scope>NUCLEOTIDE SEQUENCE</scope>
    <source>
        <strain evidence="1">FPL87.14</strain>
    </source>
</reference>
<evidence type="ECO:0008006" key="3">
    <source>
        <dbReference type="Google" id="ProtNLM"/>
    </source>
</evidence>
<dbReference type="EMBL" id="JAUEPT010000183">
    <property type="protein sequence ID" value="KAK0429958.1"/>
    <property type="molecule type" value="Genomic_DNA"/>
</dbReference>
<evidence type="ECO:0000313" key="1">
    <source>
        <dbReference type="EMBL" id="KAK0429958.1"/>
    </source>
</evidence>
<proteinExistence type="predicted"/>
<comment type="caution">
    <text evidence="1">The sequence shown here is derived from an EMBL/GenBank/DDBJ whole genome shotgun (WGS) entry which is preliminary data.</text>
</comment>
<sequence>EDEFKELDSKLSDSIQLFDFLTRQVLAAKTHVHNIKSITHPIRRIPDEVWRELLLFAVAGSANSRPSIYDVPWLLAQVCHQWQVIAINTGALWT</sequence>
<gene>
    <name evidence="1" type="ORF">EV421DRAFT_1673932</name>
</gene>
<organism evidence="1 2">
    <name type="scientific">Armillaria borealis</name>
    <dbReference type="NCBI Taxonomy" id="47425"/>
    <lineage>
        <taxon>Eukaryota</taxon>
        <taxon>Fungi</taxon>
        <taxon>Dikarya</taxon>
        <taxon>Basidiomycota</taxon>
        <taxon>Agaricomycotina</taxon>
        <taxon>Agaricomycetes</taxon>
        <taxon>Agaricomycetidae</taxon>
        <taxon>Agaricales</taxon>
        <taxon>Marasmiineae</taxon>
        <taxon>Physalacriaceae</taxon>
        <taxon>Armillaria</taxon>
    </lineage>
</organism>
<feature type="non-terminal residue" evidence="1">
    <location>
        <position position="94"/>
    </location>
</feature>
<protein>
    <recommendedName>
        <fullName evidence="3">F-box domain-containing protein</fullName>
    </recommendedName>
</protein>
<dbReference type="AlphaFoldDB" id="A0AA39IVZ2"/>
<keyword evidence="2" id="KW-1185">Reference proteome</keyword>
<dbReference type="Proteomes" id="UP001175226">
    <property type="component" value="Unassembled WGS sequence"/>
</dbReference>
<accession>A0AA39IVZ2</accession>
<name>A0AA39IVZ2_9AGAR</name>